<evidence type="ECO:0000259" key="16">
    <source>
        <dbReference type="PROSITE" id="PS50862"/>
    </source>
</evidence>
<dbReference type="STRING" id="1703779.AMJ83_09575"/>
<name>A0A0S8FQP0_UNCW3</name>
<evidence type="ECO:0000256" key="15">
    <source>
        <dbReference type="SAM" id="Coils"/>
    </source>
</evidence>
<evidence type="ECO:0000256" key="6">
    <source>
        <dbReference type="ARBA" id="ARBA00022741"/>
    </source>
</evidence>
<accession>A0A0S8FQP0</accession>
<dbReference type="EMBL" id="LJUJ01000024">
    <property type="protein sequence ID" value="KPK62846.1"/>
    <property type="molecule type" value="Genomic_DNA"/>
</dbReference>
<dbReference type="SUPFAM" id="SSF46589">
    <property type="entry name" value="tRNA-binding arm"/>
    <property type="match status" value="1"/>
</dbReference>
<evidence type="ECO:0000256" key="5">
    <source>
        <dbReference type="ARBA" id="ARBA00022598"/>
    </source>
</evidence>
<evidence type="ECO:0000256" key="10">
    <source>
        <dbReference type="ARBA" id="ARBA00047929"/>
    </source>
</evidence>
<feature type="binding site" evidence="12">
    <location>
        <position position="277"/>
    </location>
    <ligand>
        <name>ATP</name>
        <dbReference type="ChEBI" id="CHEBI:30616"/>
    </ligand>
</feature>
<evidence type="ECO:0000256" key="8">
    <source>
        <dbReference type="ARBA" id="ARBA00022917"/>
    </source>
</evidence>
<evidence type="ECO:0000256" key="4">
    <source>
        <dbReference type="ARBA" id="ARBA00022490"/>
    </source>
</evidence>
<dbReference type="Proteomes" id="UP000051373">
    <property type="component" value="Unassembled WGS sequence"/>
</dbReference>
<evidence type="ECO:0000256" key="13">
    <source>
        <dbReference type="PIRSR" id="PIRSR001529-1"/>
    </source>
</evidence>
<keyword evidence="7 12" id="KW-0067">ATP-binding</keyword>
<dbReference type="CDD" id="cd00770">
    <property type="entry name" value="SerRS_core"/>
    <property type="match status" value="1"/>
</dbReference>
<evidence type="ECO:0000256" key="2">
    <source>
        <dbReference type="ARBA" id="ARBA00005045"/>
    </source>
</evidence>
<dbReference type="GO" id="GO:0004828">
    <property type="term" value="F:serine-tRNA ligase activity"/>
    <property type="evidence" value="ECO:0007669"/>
    <property type="project" value="UniProtKB-UniRule"/>
</dbReference>
<dbReference type="PANTHER" id="PTHR43697">
    <property type="entry name" value="SERYL-TRNA SYNTHETASE"/>
    <property type="match status" value="1"/>
</dbReference>
<dbReference type="InterPro" id="IPR033729">
    <property type="entry name" value="SerRS_core"/>
</dbReference>
<dbReference type="EC" id="6.1.1.11" evidence="12"/>
<dbReference type="GO" id="GO:0005524">
    <property type="term" value="F:ATP binding"/>
    <property type="evidence" value="ECO:0007669"/>
    <property type="project" value="UniProtKB-UniRule"/>
</dbReference>
<keyword evidence="15" id="KW-0175">Coiled coil</keyword>
<feature type="binding site" evidence="12">
    <location>
        <position position="383"/>
    </location>
    <ligand>
        <name>L-serine</name>
        <dbReference type="ChEBI" id="CHEBI:33384"/>
    </ligand>
</feature>
<feature type="domain" description="Aminoacyl-transfer RNA synthetases class-II family profile" evidence="16">
    <location>
        <begin position="172"/>
        <end position="408"/>
    </location>
</feature>
<keyword evidence="9 12" id="KW-0030">Aminoacyl-tRNA synthetase</keyword>
<reference evidence="17 18" key="1">
    <citation type="journal article" date="2015" name="Microbiome">
        <title>Genomic resolution of linkages in carbon, nitrogen, and sulfur cycling among widespread estuary sediment bacteria.</title>
        <authorList>
            <person name="Baker B.J."/>
            <person name="Lazar C.S."/>
            <person name="Teske A.P."/>
            <person name="Dick G.J."/>
        </authorList>
    </citation>
    <scope>NUCLEOTIDE SEQUENCE [LARGE SCALE GENOMIC DNA]</scope>
    <source>
        <strain evidence="17">SM23_42</strain>
    </source>
</reference>
<evidence type="ECO:0000256" key="3">
    <source>
        <dbReference type="ARBA" id="ARBA00010728"/>
    </source>
</evidence>
<keyword evidence="8 12" id="KW-0648">Protein biosynthesis</keyword>
<dbReference type="PRINTS" id="PR00981">
    <property type="entry name" value="TRNASYNTHSER"/>
</dbReference>
<dbReference type="GO" id="GO:0005737">
    <property type="term" value="C:cytoplasm"/>
    <property type="evidence" value="ECO:0007669"/>
    <property type="project" value="UniProtKB-SubCell"/>
</dbReference>
<comment type="function">
    <text evidence="12">Catalyzes the attachment of serine to tRNA(Ser). Is also able to aminoacylate tRNA(Sec) with serine, to form the misacylated tRNA L-seryl-tRNA(Sec), which will be further converted into selenocysteinyl-tRNA(Sec).</text>
</comment>
<dbReference type="InterPro" id="IPR010978">
    <property type="entry name" value="tRNA-bd_arm"/>
</dbReference>
<dbReference type="InterPro" id="IPR015866">
    <property type="entry name" value="Ser-tRNA-synth_1_N"/>
</dbReference>
<organism evidence="17 18">
    <name type="scientific">candidate division WOR_3 bacterium SM23_42</name>
    <dbReference type="NCBI Taxonomy" id="1703779"/>
    <lineage>
        <taxon>Bacteria</taxon>
        <taxon>Bacteria division WOR-3</taxon>
    </lineage>
</organism>
<evidence type="ECO:0000313" key="18">
    <source>
        <dbReference type="Proteomes" id="UP000051373"/>
    </source>
</evidence>
<evidence type="ECO:0000256" key="11">
    <source>
        <dbReference type="ARBA" id="ARBA00048823"/>
    </source>
</evidence>
<feature type="binding site" evidence="14">
    <location>
        <begin position="277"/>
        <end position="280"/>
    </location>
    <ligand>
        <name>ATP</name>
        <dbReference type="ChEBI" id="CHEBI:30616"/>
    </ligand>
</feature>
<evidence type="ECO:0000256" key="7">
    <source>
        <dbReference type="ARBA" id="ARBA00022840"/>
    </source>
</evidence>
<dbReference type="PANTHER" id="PTHR43697:SF1">
    <property type="entry name" value="SERINE--TRNA LIGASE"/>
    <property type="match status" value="1"/>
</dbReference>
<comment type="domain">
    <text evidence="12">Consists of two distinct domains, a catalytic core and a N-terminal extension that is involved in tRNA binding.</text>
</comment>
<dbReference type="NCBIfam" id="TIGR00414">
    <property type="entry name" value="serS"/>
    <property type="match status" value="1"/>
</dbReference>
<dbReference type="InterPro" id="IPR006195">
    <property type="entry name" value="aa-tRNA-synth_II"/>
</dbReference>
<dbReference type="PATRIC" id="fig|1703779.3.peg.1355"/>
<sequence length="422" mass="48272">MIDLKLLRENPELIRMTLQKRGAQLDLDEIIKLDKNRRACITELQELKKQRNALSEEIGKLKRRANKPEELMEQARTLAEGVKTKENDCRQIEERFAELVQWLPNIPNDSVPVGSGAESNRFVRGLKAPPKPGFEVLPHWEICEALDMLDLKRAPKISGSRFILYKGMGALLERALINFFLDLHTTKHGYTEVFPPVLNPTHCLYGTGQLPKLESDMYRCHDDEFYLSPTAEVPLTNLHREEILPGKMLPIKYVAYTPCFRREAGSYGKEVRGITRVHQFNKVELVKYTAPEHGYAEFERLLEDAEAAVKALELPYRIMLLCTGDMTFASAITYDIEVYSPGMDEWLEVSSISCYEQYQARRANIRYRKSVKGVDFVYTMNGSGLATPRTFIAIVENFQTEDGRIKIPAVLKKYMGVDSIGK</sequence>
<dbReference type="Pfam" id="PF00587">
    <property type="entry name" value="tRNA-synt_2b"/>
    <property type="match status" value="1"/>
</dbReference>
<keyword evidence="5 12" id="KW-0436">Ligase</keyword>
<comment type="subunit">
    <text evidence="12">Homodimer. The tRNA molecule binds across the dimer.</text>
</comment>
<comment type="subcellular location">
    <subcellularLocation>
        <location evidence="1 12">Cytoplasm</location>
    </subcellularLocation>
</comment>
<dbReference type="Gene3D" id="3.30.930.10">
    <property type="entry name" value="Bira Bifunctional Protein, Domain 2"/>
    <property type="match status" value="1"/>
</dbReference>
<comment type="catalytic activity">
    <reaction evidence="10 12">
        <text>tRNA(Sec) + L-serine + ATP = L-seryl-tRNA(Sec) + AMP + diphosphate + H(+)</text>
        <dbReference type="Rhea" id="RHEA:42580"/>
        <dbReference type="Rhea" id="RHEA-COMP:9742"/>
        <dbReference type="Rhea" id="RHEA-COMP:10128"/>
        <dbReference type="ChEBI" id="CHEBI:15378"/>
        <dbReference type="ChEBI" id="CHEBI:30616"/>
        <dbReference type="ChEBI" id="CHEBI:33019"/>
        <dbReference type="ChEBI" id="CHEBI:33384"/>
        <dbReference type="ChEBI" id="CHEBI:78442"/>
        <dbReference type="ChEBI" id="CHEBI:78533"/>
        <dbReference type="ChEBI" id="CHEBI:456215"/>
        <dbReference type="EC" id="6.1.1.11"/>
    </reaction>
</comment>
<dbReference type="GO" id="GO:0016260">
    <property type="term" value="P:selenocysteine biosynthetic process"/>
    <property type="evidence" value="ECO:0007669"/>
    <property type="project" value="UniProtKB-UniRule"/>
</dbReference>
<dbReference type="Pfam" id="PF02403">
    <property type="entry name" value="Seryl_tRNA_N"/>
    <property type="match status" value="1"/>
</dbReference>
<comment type="catalytic activity">
    <reaction evidence="11 12">
        <text>tRNA(Ser) + L-serine + ATP = L-seryl-tRNA(Ser) + AMP + diphosphate + H(+)</text>
        <dbReference type="Rhea" id="RHEA:12292"/>
        <dbReference type="Rhea" id="RHEA-COMP:9669"/>
        <dbReference type="Rhea" id="RHEA-COMP:9703"/>
        <dbReference type="ChEBI" id="CHEBI:15378"/>
        <dbReference type="ChEBI" id="CHEBI:30616"/>
        <dbReference type="ChEBI" id="CHEBI:33019"/>
        <dbReference type="ChEBI" id="CHEBI:33384"/>
        <dbReference type="ChEBI" id="CHEBI:78442"/>
        <dbReference type="ChEBI" id="CHEBI:78533"/>
        <dbReference type="ChEBI" id="CHEBI:456215"/>
        <dbReference type="EC" id="6.1.1.11"/>
    </reaction>
</comment>
<dbReference type="Gene3D" id="1.10.287.40">
    <property type="entry name" value="Serine-tRNA synthetase, tRNA binding domain"/>
    <property type="match status" value="1"/>
</dbReference>
<dbReference type="HAMAP" id="MF_00176">
    <property type="entry name" value="Ser_tRNA_synth_type1"/>
    <property type="match status" value="1"/>
</dbReference>
<dbReference type="InterPro" id="IPR045864">
    <property type="entry name" value="aa-tRNA-synth_II/BPL/LPL"/>
</dbReference>
<protein>
    <recommendedName>
        <fullName evidence="12">Serine--tRNA ligase</fullName>
        <ecNumber evidence="12">6.1.1.11</ecNumber>
    </recommendedName>
    <alternativeName>
        <fullName evidence="12">Seryl-tRNA synthetase</fullName>
        <shortName evidence="12">SerRS</shortName>
    </alternativeName>
    <alternativeName>
        <fullName evidence="12">Seryl-tRNA(Ser/Sec) synthetase</fullName>
    </alternativeName>
</protein>
<dbReference type="InterPro" id="IPR042103">
    <property type="entry name" value="SerRS_1_N_sf"/>
</dbReference>
<gene>
    <name evidence="12" type="primary">serS</name>
    <name evidence="17" type="ORF">AMJ83_09575</name>
</gene>
<dbReference type="GO" id="GO:0006434">
    <property type="term" value="P:seryl-tRNA aminoacylation"/>
    <property type="evidence" value="ECO:0007669"/>
    <property type="project" value="UniProtKB-UniRule"/>
</dbReference>
<dbReference type="PIRSF" id="PIRSF001529">
    <property type="entry name" value="Ser-tRNA-synth_IIa"/>
    <property type="match status" value="1"/>
</dbReference>
<dbReference type="PROSITE" id="PS50862">
    <property type="entry name" value="AA_TRNA_LIGASE_II"/>
    <property type="match status" value="1"/>
</dbReference>
<feature type="binding site" evidence="13">
    <location>
        <position position="261"/>
    </location>
    <ligand>
        <name>L-serine</name>
        <dbReference type="ChEBI" id="CHEBI:33384"/>
    </ligand>
</feature>
<dbReference type="UniPathway" id="UPA00906">
    <property type="reaction ID" value="UER00895"/>
</dbReference>
<comment type="caution">
    <text evidence="17">The sequence shown here is derived from an EMBL/GenBank/DDBJ whole genome shotgun (WGS) entry which is preliminary data.</text>
</comment>
<evidence type="ECO:0000256" key="9">
    <source>
        <dbReference type="ARBA" id="ARBA00023146"/>
    </source>
</evidence>
<feature type="binding site" evidence="12 13">
    <location>
        <position position="284"/>
    </location>
    <ligand>
        <name>L-serine</name>
        <dbReference type="ChEBI" id="CHEBI:33384"/>
    </ligand>
</feature>
<evidence type="ECO:0000313" key="17">
    <source>
        <dbReference type="EMBL" id="KPK62846.1"/>
    </source>
</evidence>
<evidence type="ECO:0000256" key="14">
    <source>
        <dbReference type="PIRSR" id="PIRSR001529-2"/>
    </source>
</evidence>
<comment type="similarity">
    <text evidence="3 12">Belongs to the class-II aminoacyl-tRNA synthetase family. Type-1 seryl-tRNA synthetase subfamily.</text>
</comment>
<feature type="coiled-coil region" evidence="15">
    <location>
        <begin position="30"/>
        <end position="64"/>
    </location>
</feature>
<feature type="binding site" evidence="13">
    <location>
        <position position="381"/>
    </location>
    <ligand>
        <name>L-serine</name>
        <dbReference type="ChEBI" id="CHEBI:33384"/>
    </ligand>
</feature>
<dbReference type="InterPro" id="IPR002314">
    <property type="entry name" value="aa-tRNA-synt_IIb"/>
</dbReference>
<feature type="binding site" evidence="12 14">
    <location>
        <begin position="348"/>
        <end position="351"/>
    </location>
    <ligand>
        <name>ATP</name>
        <dbReference type="ChEBI" id="CHEBI:30616"/>
    </ligand>
</feature>
<dbReference type="AlphaFoldDB" id="A0A0S8FQP0"/>
<comment type="pathway">
    <text evidence="2 12">Aminoacyl-tRNA biosynthesis; selenocysteinyl-tRNA(Sec) biosynthesis; L-seryl-tRNA(Sec) from L-serine and tRNA(Sec): step 1/1.</text>
</comment>
<feature type="binding site" evidence="12 14">
    <location>
        <begin position="261"/>
        <end position="263"/>
    </location>
    <ligand>
        <name>ATP</name>
        <dbReference type="ChEBI" id="CHEBI:30616"/>
    </ligand>
</feature>
<proteinExistence type="inferred from homology"/>
<keyword evidence="4 12" id="KW-0963">Cytoplasm</keyword>
<evidence type="ECO:0000256" key="1">
    <source>
        <dbReference type="ARBA" id="ARBA00004496"/>
    </source>
</evidence>
<dbReference type="SUPFAM" id="SSF55681">
    <property type="entry name" value="Class II aaRS and biotin synthetases"/>
    <property type="match status" value="1"/>
</dbReference>
<evidence type="ECO:0000256" key="12">
    <source>
        <dbReference type="HAMAP-Rule" id="MF_00176"/>
    </source>
</evidence>
<feature type="binding site" evidence="12">
    <location>
        <begin position="230"/>
        <end position="232"/>
    </location>
    <ligand>
        <name>L-serine</name>
        <dbReference type="ChEBI" id="CHEBI:33384"/>
    </ligand>
</feature>
<dbReference type="InterPro" id="IPR002317">
    <property type="entry name" value="Ser-tRNA-ligase_type_1"/>
</dbReference>
<keyword evidence="6 12" id="KW-0547">Nucleotide-binding</keyword>
<feature type="binding site" evidence="13">
    <location>
        <position position="230"/>
    </location>
    <ligand>
        <name>L-serine</name>
        <dbReference type="ChEBI" id="CHEBI:33384"/>
    </ligand>
</feature>